<dbReference type="InterPro" id="IPR011992">
    <property type="entry name" value="EF-hand-dom_pair"/>
</dbReference>
<proteinExistence type="predicted"/>
<keyword evidence="2" id="KW-1185">Reference proteome</keyword>
<accession>A0AAV5VD00</accession>
<dbReference type="AlphaFoldDB" id="A0AAV5VD00"/>
<evidence type="ECO:0000313" key="2">
    <source>
        <dbReference type="Proteomes" id="UP001432322"/>
    </source>
</evidence>
<feature type="non-terminal residue" evidence="1">
    <location>
        <position position="1"/>
    </location>
</feature>
<gene>
    <name evidence="1" type="ORF">PFISCL1PPCAC_7908</name>
</gene>
<dbReference type="SUPFAM" id="SSF47473">
    <property type="entry name" value="EF-hand"/>
    <property type="match status" value="1"/>
</dbReference>
<sequence>INRQCFFELAACTGKTFRPPEIAKHWPEGRVNIDIEEAFQLFTELDEVKIRKNANITTEQLAHLLQRMDLPADDRFFMERHWISFTKGNGSFDFDGFVRGLANDREIYLDDQDELRDFYHN</sequence>
<comment type="caution">
    <text evidence="1">The sequence shown here is derived from an EMBL/GenBank/DDBJ whole genome shotgun (WGS) entry which is preliminary data.</text>
</comment>
<organism evidence="1 2">
    <name type="scientific">Pristionchus fissidentatus</name>
    <dbReference type="NCBI Taxonomy" id="1538716"/>
    <lineage>
        <taxon>Eukaryota</taxon>
        <taxon>Metazoa</taxon>
        <taxon>Ecdysozoa</taxon>
        <taxon>Nematoda</taxon>
        <taxon>Chromadorea</taxon>
        <taxon>Rhabditida</taxon>
        <taxon>Rhabditina</taxon>
        <taxon>Diplogasteromorpha</taxon>
        <taxon>Diplogasteroidea</taxon>
        <taxon>Neodiplogasteridae</taxon>
        <taxon>Pristionchus</taxon>
    </lineage>
</organism>
<evidence type="ECO:0000313" key="1">
    <source>
        <dbReference type="EMBL" id="GMT16611.1"/>
    </source>
</evidence>
<evidence type="ECO:0008006" key="3">
    <source>
        <dbReference type="Google" id="ProtNLM"/>
    </source>
</evidence>
<dbReference type="Proteomes" id="UP001432322">
    <property type="component" value="Unassembled WGS sequence"/>
</dbReference>
<protein>
    <recommendedName>
        <fullName evidence="3">HLH domain-containing protein</fullName>
    </recommendedName>
</protein>
<name>A0AAV5VD00_9BILA</name>
<reference evidence="1" key="1">
    <citation type="submission" date="2023-10" db="EMBL/GenBank/DDBJ databases">
        <title>Genome assembly of Pristionchus species.</title>
        <authorList>
            <person name="Yoshida K."/>
            <person name="Sommer R.J."/>
        </authorList>
    </citation>
    <scope>NUCLEOTIDE SEQUENCE</scope>
    <source>
        <strain evidence="1">RS5133</strain>
    </source>
</reference>
<dbReference type="EMBL" id="BTSY01000002">
    <property type="protein sequence ID" value="GMT16611.1"/>
    <property type="molecule type" value="Genomic_DNA"/>
</dbReference>
<feature type="non-terminal residue" evidence="1">
    <location>
        <position position="121"/>
    </location>
</feature>